<dbReference type="AlphaFoldDB" id="A0A9D1WS30"/>
<evidence type="ECO:0000313" key="2">
    <source>
        <dbReference type="Proteomes" id="UP000886800"/>
    </source>
</evidence>
<name>A0A9D1WS30_9FIRM</name>
<proteinExistence type="predicted"/>
<dbReference type="Proteomes" id="UP000886800">
    <property type="component" value="Unassembled WGS sequence"/>
</dbReference>
<evidence type="ECO:0000313" key="1">
    <source>
        <dbReference type="EMBL" id="HIX66182.1"/>
    </source>
</evidence>
<reference evidence="1" key="1">
    <citation type="journal article" date="2021" name="PeerJ">
        <title>Extensive microbial diversity within the chicken gut microbiome revealed by metagenomics and culture.</title>
        <authorList>
            <person name="Gilroy R."/>
            <person name="Ravi A."/>
            <person name="Getino M."/>
            <person name="Pursley I."/>
            <person name="Horton D.L."/>
            <person name="Alikhan N.F."/>
            <person name="Baker D."/>
            <person name="Gharbi K."/>
            <person name="Hall N."/>
            <person name="Watson M."/>
            <person name="Adriaenssens E.M."/>
            <person name="Foster-Nyarko E."/>
            <person name="Jarju S."/>
            <person name="Secka A."/>
            <person name="Antonio M."/>
            <person name="Oren A."/>
            <person name="Chaudhuri R.R."/>
            <person name="La Ragione R."/>
            <person name="Hildebrand F."/>
            <person name="Pallen M.J."/>
        </authorList>
    </citation>
    <scope>NUCLEOTIDE SEQUENCE</scope>
    <source>
        <strain evidence="1">CHK188-5543</strain>
    </source>
</reference>
<protein>
    <submittedName>
        <fullName evidence="1">Transcriptional regulator</fullName>
    </submittedName>
</protein>
<organism evidence="1 2">
    <name type="scientific">Candidatus Anaerotruncus excrementipullorum</name>
    <dbReference type="NCBI Taxonomy" id="2838465"/>
    <lineage>
        <taxon>Bacteria</taxon>
        <taxon>Bacillati</taxon>
        <taxon>Bacillota</taxon>
        <taxon>Clostridia</taxon>
        <taxon>Eubacteriales</taxon>
        <taxon>Oscillospiraceae</taxon>
        <taxon>Anaerotruncus</taxon>
    </lineage>
</organism>
<gene>
    <name evidence="1" type="ORF">H9736_08045</name>
</gene>
<dbReference type="Gene3D" id="3.30.70.120">
    <property type="match status" value="1"/>
</dbReference>
<reference evidence="1" key="2">
    <citation type="submission" date="2021-04" db="EMBL/GenBank/DDBJ databases">
        <authorList>
            <person name="Gilroy R."/>
        </authorList>
    </citation>
    <scope>NUCLEOTIDE SEQUENCE</scope>
    <source>
        <strain evidence="1">CHK188-5543</strain>
    </source>
</reference>
<accession>A0A9D1WS30</accession>
<dbReference type="EMBL" id="DXES01000173">
    <property type="protein sequence ID" value="HIX66182.1"/>
    <property type="molecule type" value="Genomic_DNA"/>
</dbReference>
<dbReference type="SUPFAM" id="SSF54913">
    <property type="entry name" value="GlnB-like"/>
    <property type="match status" value="1"/>
</dbReference>
<comment type="caution">
    <text evidence="1">The sequence shown here is derived from an EMBL/GenBank/DDBJ whole genome shotgun (WGS) entry which is preliminary data.</text>
</comment>
<dbReference type="InterPro" id="IPR015867">
    <property type="entry name" value="N-reg_PII/ATP_PRibTrfase_C"/>
</dbReference>
<dbReference type="InterPro" id="IPR011322">
    <property type="entry name" value="N-reg_PII-like_a/b"/>
</dbReference>
<sequence length="240" mass="26112">MKIPETANRIEPRLVLTVTREEDERGLEELLAELQIPIFYQCRGKGTATSEMLDIFGLSGTTRLITINLVPKFLAGSLLEALERRFSLRRRGTGISLTLPITALQSPVLEMLKEEAAENRPQERRQQDMACSQETGNYTVIWASVACGYADDAVDAARAAGATGGTILKGRRKNTPWASMHLGVCAQEEQEFVMVVVPREQKQAVMSALAGACGLASPAHGLVLSLPVEDAVGLAEREPH</sequence>